<dbReference type="EMBL" id="VYQF01000014">
    <property type="protein sequence ID" value="KAA9034517.1"/>
    <property type="molecule type" value="Genomic_DNA"/>
</dbReference>
<evidence type="ECO:0000256" key="1">
    <source>
        <dbReference type="SAM" id="MobiDB-lite"/>
    </source>
</evidence>
<evidence type="ECO:0000256" key="2">
    <source>
        <dbReference type="SAM" id="SignalP"/>
    </source>
</evidence>
<evidence type="ECO:0000313" key="3">
    <source>
        <dbReference type="EMBL" id="KAA9034517.1"/>
    </source>
</evidence>
<feature type="region of interest" description="Disordered" evidence="1">
    <location>
        <begin position="21"/>
        <end position="106"/>
    </location>
</feature>
<feature type="signal peptide" evidence="2">
    <location>
        <begin position="1"/>
        <end position="19"/>
    </location>
</feature>
<feature type="chain" id="PRO_5023842405" evidence="2">
    <location>
        <begin position="20"/>
        <end position="123"/>
    </location>
</feature>
<organism evidence="3 4">
    <name type="scientific">Ginsengibacter hankyongi</name>
    <dbReference type="NCBI Taxonomy" id="2607284"/>
    <lineage>
        <taxon>Bacteria</taxon>
        <taxon>Pseudomonadati</taxon>
        <taxon>Bacteroidota</taxon>
        <taxon>Chitinophagia</taxon>
        <taxon>Chitinophagales</taxon>
        <taxon>Chitinophagaceae</taxon>
        <taxon>Ginsengibacter</taxon>
    </lineage>
</organism>
<keyword evidence="2" id="KW-0732">Signal</keyword>
<comment type="caution">
    <text evidence="3">The sequence shown here is derived from an EMBL/GenBank/DDBJ whole genome shotgun (WGS) entry which is preliminary data.</text>
</comment>
<name>A0A5J5IBN5_9BACT</name>
<sequence>MKKIFTLIFSLGLLTSVFAQSEHRQQKQPQGNGYQTSPYSYGGHQDKNSSNAYSNGRDNQWNSKDNNDQYAYNRNERNDSYRGRDEHFSPKYNGDKRRYDRDEHHQPATRVSLLQIIFGIVGR</sequence>
<protein>
    <submittedName>
        <fullName evidence="3">Uncharacterized protein</fullName>
    </submittedName>
</protein>
<dbReference type="Proteomes" id="UP000326903">
    <property type="component" value="Unassembled WGS sequence"/>
</dbReference>
<feature type="compositionally biased region" description="Basic and acidic residues" evidence="1">
    <location>
        <begin position="74"/>
        <end position="106"/>
    </location>
</feature>
<feature type="compositionally biased region" description="Polar residues" evidence="1">
    <location>
        <begin position="48"/>
        <end position="72"/>
    </location>
</feature>
<keyword evidence="4" id="KW-1185">Reference proteome</keyword>
<gene>
    <name evidence="3" type="ORF">FW778_22030</name>
</gene>
<accession>A0A5J5IBN5</accession>
<evidence type="ECO:0000313" key="4">
    <source>
        <dbReference type="Proteomes" id="UP000326903"/>
    </source>
</evidence>
<dbReference type="AlphaFoldDB" id="A0A5J5IBN5"/>
<feature type="compositionally biased region" description="Polar residues" evidence="1">
    <location>
        <begin position="27"/>
        <end position="39"/>
    </location>
</feature>
<reference evidence="3 4" key="1">
    <citation type="submission" date="2019-09" db="EMBL/GenBank/DDBJ databases">
        <title>Draft genome sequence of Ginsengibacter sp. BR5-29.</title>
        <authorList>
            <person name="Im W.-T."/>
        </authorList>
    </citation>
    <scope>NUCLEOTIDE SEQUENCE [LARGE SCALE GENOMIC DNA]</scope>
    <source>
        <strain evidence="3 4">BR5-29</strain>
    </source>
</reference>
<dbReference type="RefSeq" id="WP_150417064.1">
    <property type="nucleotide sequence ID" value="NZ_VYQF01000014.1"/>
</dbReference>
<proteinExistence type="predicted"/>